<name>A0A918AYN7_9ACTN</name>
<dbReference type="RefSeq" id="WP_189532397.1">
    <property type="nucleotide sequence ID" value="NZ_BMSV01000004.1"/>
</dbReference>
<accession>A0A918AYN7</accession>
<proteinExistence type="predicted"/>
<evidence type="ECO:0000256" key="1">
    <source>
        <dbReference type="SAM" id="MobiDB-lite"/>
    </source>
</evidence>
<dbReference type="InterPro" id="IPR038332">
    <property type="entry name" value="PPE_sf"/>
</dbReference>
<dbReference type="SUPFAM" id="SSF140459">
    <property type="entry name" value="PE/PPE dimer-like"/>
    <property type="match status" value="1"/>
</dbReference>
<protein>
    <recommendedName>
        <fullName evidence="4">WXG100 family type VII secretion target</fullName>
    </recommendedName>
</protein>
<dbReference type="AlphaFoldDB" id="A0A918AYN7"/>
<evidence type="ECO:0000313" key="3">
    <source>
        <dbReference type="Proteomes" id="UP000654123"/>
    </source>
</evidence>
<keyword evidence="3" id="KW-1185">Reference proteome</keyword>
<dbReference type="Proteomes" id="UP000654123">
    <property type="component" value="Unassembled WGS sequence"/>
</dbReference>
<evidence type="ECO:0000313" key="2">
    <source>
        <dbReference type="EMBL" id="GGQ03268.1"/>
    </source>
</evidence>
<dbReference type="EMBL" id="BMSV01000004">
    <property type="protein sequence ID" value="GGQ03268.1"/>
    <property type="molecule type" value="Genomic_DNA"/>
</dbReference>
<organism evidence="2 3">
    <name type="scientific">Streptomyces roseolilacinus</name>
    <dbReference type="NCBI Taxonomy" id="66904"/>
    <lineage>
        <taxon>Bacteria</taxon>
        <taxon>Bacillati</taxon>
        <taxon>Actinomycetota</taxon>
        <taxon>Actinomycetes</taxon>
        <taxon>Kitasatosporales</taxon>
        <taxon>Streptomycetaceae</taxon>
        <taxon>Streptomyces</taxon>
    </lineage>
</organism>
<dbReference type="Gene3D" id="1.20.1260.20">
    <property type="entry name" value="PPE superfamily"/>
    <property type="match status" value="1"/>
</dbReference>
<evidence type="ECO:0008006" key="4">
    <source>
        <dbReference type="Google" id="ProtNLM"/>
    </source>
</evidence>
<sequence>MLTYHEVMSTDFKKLSSAADKWQSMAEEFGKVEKRYRDSIEKITLDDSWQGESATAAGMNFAATRYEYQAAQTQAKATATLLRNAHQQFTELKQKLENARADAVKEGMRVSEQGNVSYDTERATPAERAALRNDPEFAKGVRESEQSWAEYIKGCVKAFDDADKDLQKDLEAVVKDSGGGKNDGTTGGFNGDAAAVAQADDKQRRDRMDLSSFAMRDDETLEDWLARIQRDGVEKLTGNKQLADLLAGVQKGTVTAGAFALALGTSVKSGFKLFQYLKDGKRVTAPGTFLTSRINERMMLAGANSVWNKLPPSLVSALTGSEEAAAFGGYLTKNNRYFIPTAAETNLARVAQQGGLANAAKAAGWIRGAGVVGSAAATVYGVANLATYNTDMIKAEPLKFATDLSGTAFNGSLTALAVAPSPITAGVAIGTGLVYAGCLAWDNREAIGDGLEKAGDWVGDRAEDLGSGLKKVGSALNPFD</sequence>
<gene>
    <name evidence="2" type="ORF">GCM10010249_21910</name>
</gene>
<feature type="compositionally biased region" description="Gly residues" evidence="1">
    <location>
        <begin position="177"/>
        <end position="190"/>
    </location>
</feature>
<reference evidence="2" key="1">
    <citation type="journal article" date="2014" name="Int. J. Syst. Evol. Microbiol.">
        <title>Complete genome sequence of Corynebacterium casei LMG S-19264T (=DSM 44701T), isolated from a smear-ripened cheese.</title>
        <authorList>
            <consortium name="US DOE Joint Genome Institute (JGI-PGF)"/>
            <person name="Walter F."/>
            <person name="Albersmeier A."/>
            <person name="Kalinowski J."/>
            <person name="Ruckert C."/>
        </authorList>
    </citation>
    <scope>NUCLEOTIDE SEQUENCE</scope>
    <source>
        <strain evidence="2">JCM 4335</strain>
    </source>
</reference>
<reference evidence="2" key="2">
    <citation type="submission" date="2020-09" db="EMBL/GenBank/DDBJ databases">
        <authorList>
            <person name="Sun Q."/>
            <person name="Ohkuma M."/>
        </authorList>
    </citation>
    <scope>NUCLEOTIDE SEQUENCE</scope>
    <source>
        <strain evidence="2">JCM 4335</strain>
    </source>
</reference>
<comment type="caution">
    <text evidence="2">The sequence shown here is derived from an EMBL/GenBank/DDBJ whole genome shotgun (WGS) entry which is preliminary data.</text>
</comment>
<feature type="region of interest" description="Disordered" evidence="1">
    <location>
        <begin position="175"/>
        <end position="203"/>
    </location>
</feature>